<proteinExistence type="predicted"/>
<evidence type="ECO:0000259" key="1">
    <source>
        <dbReference type="Pfam" id="PF00899"/>
    </source>
</evidence>
<evidence type="ECO:0000313" key="2">
    <source>
        <dbReference type="EMBL" id="TWT55533.1"/>
    </source>
</evidence>
<sequence length="167" mass="18889">MLDCDRVSLVEASPELEAFVDHIPEVAFPHLTHPLGKVNYDQAILVREELRPHLGDLPAALQPASIGVTRLQLIDFDTAELTNVTTQGYRADEIGQAKVTATMLEVERIDPSIEIDFIIDRFRSMHRTGDVVFYCVDSIATQATVWRCLQRRTQLLIDTRMNGETIR</sequence>
<dbReference type="Pfam" id="PF00899">
    <property type="entry name" value="ThiF"/>
    <property type="match status" value="1"/>
</dbReference>
<dbReference type="GO" id="GO:0008641">
    <property type="term" value="F:ubiquitin-like modifier activating enzyme activity"/>
    <property type="evidence" value="ECO:0007669"/>
    <property type="project" value="InterPro"/>
</dbReference>
<dbReference type="InterPro" id="IPR035985">
    <property type="entry name" value="Ubiquitin-activating_enz"/>
</dbReference>
<reference evidence="2 3" key="1">
    <citation type="submission" date="2019-02" db="EMBL/GenBank/DDBJ databases">
        <title>Deep-cultivation of Planctomycetes and their phenomic and genomic characterization uncovers novel biology.</title>
        <authorList>
            <person name="Wiegand S."/>
            <person name="Jogler M."/>
            <person name="Boedeker C."/>
            <person name="Pinto D."/>
            <person name="Vollmers J."/>
            <person name="Rivas-Marin E."/>
            <person name="Kohn T."/>
            <person name="Peeters S.H."/>
            <person name="Heuer A."/>
            <person name="Rast P."/>
            <person name="Oberbeckmann S."/>
            <person name="Bunk B."/>
            <person name="Jeske O."/>
            <person name="Meyerdierks A."/>
            <person name="Storesund J.E."/>
            <person name="Kallscheuer N."/>
            <person name="Luecker S."/>
            <person name="Lage O.M."/>
            <person name="Pohl T."/>
            <person name="Merkel B.J."/>
            <person name="Hornburger P."/>
            <person name="Mueller R.-W."/>
            <person name="Bruemmer F."/>
            <person name="Labrenz M."/>
            <person name="Spormann A.M."/>
            <person name="Op Den Camp H."/>
            <person name="Overmann J."/>
            <person name="Amann R."/>
            <person name="Jetten M.S.M."/>
            <person name="Mascher T."/>
            <person name="Medema M.H."/>
            <person name="Devos D.P."/>
            <person name="Kaster A.-K."/>
            <person name="Ovreas L."/>
            <person name="Rohde M."/>
            <person name="Galperin M.Y."/>
            <person name="Jogler C."/>
        </authorList>
    </citation>
    <scope>NUCLEOTIDE SEQUENCE [LARGE SCALE GENOMIC DNA]</scope>
    <source>
        <strain evidence="2 3">CA85</strain>
    </source>
</reference>
<dbReference type="Gene3D" id="3.40.50.720">
    <property type="entry name" value="NAD(P)-binding Rossmann-like Domain"/>
    <property type="match status" value="1"/>
</dbReference>
<dbReference type="SUPFAM" id="SSF69572">
    <property type="entry name" value="Activating enzymes of the ubiquitin-like proteins"/>
    <property type="match status" value="1"/>
</dbReference>
<comment type="caution">
    <text evidence="2">The sequence shown here is derived from an EMBL/GenBank/DDBJ whole genome shotgun (WGS) entry which is preliminary data.</text>
</comment>
<accession>A0A5C5X050</accession>
<gene>
    <name evidence="2" type="ORF">CA85_48860</name>
</gene>
<dbReference type="Proteomes" id="UP000318053">
    <property type="component" value="Unassembled WGS sequence"/>
</dbReference>
<feature type="domain" description="THIF-type NAD/FAD binding fold" evidence="1">
    <location>
        <begin position="60"/>
        <end position="156"/>
    </location>
</feature>
<protein>
    <submittedName>
        <fullName evidence="2">Thiamine biosynthesis protein ThiF</fullName>
    </submittedName>
</protein>
<dbReference type="InterPro" id="IPR000594">
    <property type="entry name" value="ThiF_NAD_FAD-bd"/>
</dbReference>
<organism evidence="2 3">
    <name type="scientific">Allorhodopirellula solitaria</name>
    <dbReference type="NCBI Taxonomy" id="2527987"/>
    <lineage>
        <taxon>Bacteria</taxon>
        <taxon>Pseudomonadati</taxon>
        <taxon>Planctomycetota</taxon>
        <taxon>Planctomycetia</taxon>
        <taxon>Pirellulales</taxon>
        <taxon>Pirellulaceae</taxon>
        <taxon>Allorhodopirellula</taxon>
    </lineage>
</organism>
<dbReference type="OrthoDB" id="258438at2"/>
<dbReference type="EMBL" id="SJPK01000024">
    <property type="protein sequence ID" value="TWT55533.1"/>
    <property type="molecule type" value="Genomic_DNA"/>
</dbReference>
<dbReference type="AlphaFoldDB" id="A0A5C5X050"/>
<evidence type="ECO:0000313" key="3">
    <source>
        <dbReference type="Proteomes" id="UP000318053"/>
    </source>
</evidence>
<keyword evidence="3" id="KW-1185">Reference proteome</keyword>
<name>A0A5C5X050_9BACT</name>